<organism evidence="2 3">
    <name type="scientific">Chryseobacterium ureilyticum</name>
    <dbReference type="NCBI Taxonomy" id="373668"/>
    <lineage>
        <taxon>Bacteria</taxon>
        <taxon>Pseudomonadati</taxon>
        <taxon>Bacteroidota</taxon>
        <taxon>Flavobacteriia</taxon>
        <taxon>Flavobacteriales</taxon>
        <taxon>Weeksellaceae</taxon>
        <taxon>Chryseobacterium group</taxon>
        <taxon>Chryseobacterium</taxon>
    </lineage>
</organism>
<dbReference type="Proteomes" id="UP000186744">
    <property type="component" value="Unassembled WGS sequence"/>
</dbReference>
<evidence type="ECO:0000313" key="3">
    <source>
        <dbReference type="Proteomes" id="UP000186744"/>
    </source>
</evidence>
<dbReference type="STRING" id="373668.SAMN05421786_106139"/>
<accession>A0A1N7PS43</accession>
<dbReference type="RefSeq" id="WP_076553024.1">
    <property type="nucleotide sequence ID" value="NZ_FTOL01000006.1"/>
</dbReference>
<feature type="repeat" description="TPR" evidence="1">
    <location>
        <begin position="228"/>
        <end position="261"/>
    </location>
</feature>
<dbReference type="AlphaFoldDB" id="A0A1N7PS43"/>
<evidence type="ECO:0000313" key="2">
    <source>
        <dbReference type="EMBL" id="SIT13434.1"/>
    </source>
</evidence>
<reference evidence="3" key="1">
    <citation type="submission" date="2017-01" db="EMBL/GenBank/DDBJ databases">
        <authorList>
            <person name="Varghese N."/>
            <person name="Submissions S."/>
        </authorList>
    </citation>
    <scope>NUCLEOTIDE SEQUENCE [LARGE SCALE GENOMIC DNA]</scope>
    <source>
        <strain evidence="3">DSM 18017</strain>
    </source>
</reference>
<gene>
    <name evidence="2" type="ORF">SAMN05421786_106139</name>
</gene>
<dbReference type="Pfam" id="PF13174">
    <property type="entry name" value="TPR_6"/>
    <property type="match status" value="1"/>
</dbReference>
<dbReference type="Gene3D" id="1.25.40.10">
    <property type="entry name" value="Tetratricopeptide repeat domain"/>
    <property type="match status" value="1"/>
</dbReference>
<keyword evidence="3" id="KW-1185">Reference proteome</keyword>
<dbReference type="PROSITE" id="PS50005">
    <property type="entry name" value="TPR"/>
    <property type="match status" value="1"/>
</dbReference>
<name>A0A1N7PS43_9FLAO</name>
<sequence length="277" mass="32818">MKKVIYIICFFSFFWGNSQFFLDNDNIPDKIINDENNIAFIDINRKKIKIFLNKIPLNHLYDRAGAGVDNIDIYSNKRQEIQITGNCCVGVSETAYYKYIPKYDNWLLYKTAYIENSANITSNIDIKYFPYSLGIDDKKYNPNKKKYLEDVALSAKVSNRLFNEEFKDFKKNDLKYTIEDFGELLKNIPINASNIDKYNNLAYYLSEKDDNISIYLLEQIINKFPERIVAYLNLADSYWNLGEKEKAVKNYQKYVELMKSQNKDLKKIPQRVWERTK</sequence>
<dbReference type="EMBL" id="FTOL01000006">
    <property type="protein sequence ID" value="SIT13434.1"/>
    <property type="molecule type" value="Genomic_DNA"/>
</dbReference>
<dbReference type="OrthoDB" id="696955at2"/>
<dbReference type="SUPFAM" id="SSF48452">
    <property type="entry name" value="TPR-like"/>
    <property type="match status" value="1"/>
</dbReference>
<evidence type="ECO:0000256" key="1">
    <source>
        <dbReference type="PROSITE-ProRule" id="PRU00339"/>
    </source>
</evidence>
<keyword evidence="1" id="KW-0802">TPR repeat</keyword>
<protein>
    <submittedName>
        <fullName evidence="2">Uncharacterized protein</fullName>
    </submittedName>
</protein>
<dbReference type="InterPro" id="IPR019734">
    <property type="entry name" value="TPR_rpt"/>
</dbReference>
<proteinExistence type="predicted"/>
<dbReference type="InterPro" id="IPR011990">
    <property type="entry name" value="TPR-like_helical_dom_sf"/>
</dbReference>